<comment type="subcellular location">
    <subcellularLocation>
        <location evidence="1">Cell membrane</location>
        <topology evidence="1">Multi-pass membrane protein</topology>
    </subcellularLocation>
</comment>
<feature type="domain" description="Tripartite ATP-independent periplasmic transporters DctQ component" evidence="8">
    <location>
        <begin position="2"/>
        <end position="78"/>
    </location>
</feature>
<name>A0ABS4G1Q1_9CLOT</name>
<gene>
    <name evidence="9" type="ORF">J2Z34_000747</name>
</gene>
<accession>A0ABS4G1Q1</accession>
<proteinExistence type="predicted"/>
<comment type="caution">
    <text evidence="9">The sequence shown here is derived from an EMBL/GenBank/DDBJ whole genome shotgun (WGS) entry which is preliminary data.</text>
</comment>
<evidence type="ECO:0000313" key="9">
    <source>
        <dbReference type="EMBL" id="MBP1918275.1"/>
    </source>
</evidence>
<evidence type="ECO:0000256" key="1">
    <source>
        <dbReference type="ARBA" id="ARBA00004651"/>
    </source>
</evidence>
<feature type="transmembrane region" description="Helical" evidence="7">
    <location>
        <begin position="52"/>
        <end position="74"/>
    </location>
</feature>
<reference evidence="9 10" key="1">
    <citation type="submission" date="2021-03" db="EMBL/GenBank/DDBJ databases">
        <title>Genomic Encyclopedia of Type Strains, Phase IV (KMG-IV): sequencing the most valuable type-strain genomes for metagenomic binning, comparative biology and taxonomic classification.</title>
        <authorList>
            <person name="Goeker M."/>
        </authorList>
    </citation>
    <scope>NUCLEOTIDE SEQUENCE [LARGE SCALE GENOMIC DNA]</scope>
    <source>
        <strain evidence="9 10">DSM 6139</strain>
    </source>
</reference>
<keyword evidence="4 7" id="KW-0812">Transmembrane</keyword>
<evidence type="ECO:0000256" key="4">
    <source>
        <dbReference type="ARBA" id="ARBA00022692"/>
    </source>
</evidence>
<evidence type="ECO:0000256" key="5">
    <source>
        <dbReference type="ARBA" id="ARBA00022989"/>
    </source>
</evidence>
<keyword evidence="2" id="KW-0813">Transport</keyword>
<organism evidence="9 10">
    <name type="scientific">Youngiibacter multivorans</name>
    <dbReference type="NCBI Taxonomy" id="937251"/>
    <lineage>
        <taxon>Bacteria</taxon>
        <taxon>Bacillati</taxon>
        <taxon>Bacillota</taxon>
        <taxon>Clostridia</taxon>
        <taxon>Eubacteriales</taxon>
        <taxon>Clostridiaceae</taxon>
        <taxon>Youngiibacter</taxon>
    </lineage>
</organism>
<evidence type="ECO:0000313" key="10">
    <source>
        <dbReference type="Proteomes" id="UP001519271"/>
    </source>
</evidence>
<protein>
    <submittedName>
        <fullName evidence="9">TRAP-type C4-dicarboxylate transport system permease small subunit</fullName>
    </submittedName>
</protein>
<keyword evidence="10" id="KW-1185">Reference proteome</keyword>
<evidence type="ECO:0000256" key="7">
    <source>
        <dbReference type="SAM" id="Phobius"/>
    </source>
</evidence>
<evidence type="ECO:0000259" key="8">
    <source>
        <dbReference type="Pfam" id="PF04290"/>
    </source>
</evidence>
<keyword evidence="6 7" id="KW-0472">Membrane</keyword>
<feature type="transmembrane region" description="Helical" evidence="7">
    <location>
        <begin position="12"/>
        <end position="32"/>
    </location>
</feature>
<dbReference type="EMBL" id="JAGGKC010000004">
    <property type="protein sequence ID" value="MBP1918275.1"/>
    <property type="molecule type" value="Genomic_DNA"/>
</dbReference>
<keyword evidence="3" id="KW-1003">Cell membrane</keyword>
<evidence type="ECO:0000256" key="2">
    <source>
        <dbReference type="ARBA" id="ARBA00022448"/>
    </source>
</evidence>
<dbReference type="Pfam" id="PF04290">
    <property type="entry name" value="DctQ"/>
    <property type="match status" value="1"/>
</dbReference>
<sequence>MLPQKSNRILGIGVNLVGAIISAVIFYYGSLVAKDNYLFKVKVMDSMGTPQFMLTVVIPIGMFFLTIQFIRNLYEDYRQLKEVK</sequence>
<dbReference type="InterPro" id="IPR055348">
    <property type="entry name" value="DctQ"/>
</dbReference>
<keyword evidence="5 7" id="KW-1133">Transmembrane helix</keyword>
<evidence type="ECO:0000256" key="6">
    <source>
        <dbReference type="ARBA" id="ARBA00023136"/>
    </source>
</evidence>
<dbReference type="Proteomes" id="UP001519271">
    <property type="component" value="Unassembled WGS sequence"/>
</dbReference>
<evidence type="ECO:0000256" key="3">
    <source>
        <dbReference type="ARBA" id="ARBA00022475"/>
    </source>
</evidence>